<evidence type="ECO:0000313" key="3">
    <source>
        <dbReference type="Proteomes" id="UP000035721"/>
    </source>
</evidence>
<protein>
    <submittedName>
        <fullName evidence="2">Uncharacterized protein</fullName>
    </submittedName>
</protein>
<feature type="region of interest" description="Disordered" evidence="1">
    <location>
        <begin position="45"/>
        <end position="65"/>
    </location>
</feature>
<dbReference type="Proteomes" id="UP000035721">
    <property type="component" value="Unassembled WGS sequence"/>
</dbReference>
<dbReference type="EMBL" id="CAJB01000045">
    <property type="protein sequence ID" value="CCH76660.1"/>
    <property type="molecule type" value="Genomic_DNA"/>
</dbReference>
<name>A0A077LXN0_9MICO</name>
<keyword evidence="3" id="KW-1185">Reference proteome</keyword>
<organism evidence="2 3">
    <name type="scientific">Nostocoides japonicum T1-X7</name>
    <dbReference type="NCBI Taxonomy" id="1194083"/>
    <lineage>
        <taxon>Bacteria</taxon>
        <taxon>Bacillati</taxon>
        <taxon>Actinomycetota</taxon>
        <taxon>Actinomycetes</taxon>
        <taxon>Micrococcales</taxon>
        <taxon>Intrasporangiaceae</taxon>
        <taxon>Nostocoides</taxon>
    </lineage>
</organism>
<evidence type="ECO:0000313" key="2">
    <source>
        <dbReference type="EMBL" id="CCH76660.1"/>
    </source>
</evidence>
<dbReference type="AlphaFoldDB" id="A0A077LXN0"/>
<reference evidence="2 3" key="1">
    <citation type="journal article" date="2013" name="ISME J.">
        <title>A metabolic model for members of the genus Tetrasphaera involved in enhanced biological phosphorus removal.</title>
        <authorList>
            <person name="Kristiansen R."/>
            <person name="Nguyen H.T.T."/>
            <person name="Saunders A.M."/>
            <person name="Nielsen J.L."/>
            <person name="Wimmer R."/>
            <person name="Le V.Q."/>
            <person name="McIlroy S.J."/>
            <person name="Petrovski S."/>
            <person name="Seviour R.J."/>
            <person name="Calteau A."/>
            <person name="Nielsen K.L."/>
            <person name="Nielsen P.H."/>
        </authorList>
    </citation>
    <scope>NUCLEOTIDE SEQUENCE [LARGE SCALE GENOMIC DNA]</scope>
    <source>
        <strain evidence="2 3">T1-X7</strain>
    </source>
</reference>
<dbReference type="STRING" id="1194083.BN12_1390005"/>
<proteinExistence type="predicted"/>
<gene>
    <name evidence="2" type="ORF">BN12_1390005</name>
</gene>
<sequence length="65" mass="6804">MIVTGPCSAARFAAETSRLNSRLVIVVPIISPSLCAYSRYLNRPSTPDRATGWGPVPGSASAVLT</sequence>
<evidence type="ECO:0000256" key="1">
    <source>
        <dbReference type="SAM" id="MobiDB-lite"/>
    </source>
</evidence>
<comment type="caution">
    <text evidence="2">The sequence shown here is derived from an EMBL/GenBank/DDBJ whole genome shotgun (WGS) entry which is preliminary data.</text>
</comment>
<accession>A0A077LXN0</accession>